<accession>A0A2M9HSW7</accession>
<keyword evidence="3" id="KW-0949">S-adenosyl-L-methionine</keyword>
<dbReference type="InterPro" id="IPR014816">
    <property type="entry name" value="tRNA_MeTrfase_Gcd14"/>
</dbReference>
<dbReference type="PANTHER" id="PTHR12133:SF1">
    <property type="entry name" value="TRNA (ADENINE(58)-N(1))-METHYLTRANSFERASE, MITOCHONDRIAL"/>
    <property type="match status" value="1"/>
</dbReference>
<reference evidence="7 8" key="1">
    <citation type="submission" date="2017-11" db="EMBL/GenBank/DDBJ databases">
        <title>Draft genome sequences of strains TRE 1, TRE D, TRE H and TRI 7, isolated from tamarins, belonging to four potential novel Bifidobacterium species.</title>
        <authorList>
            <person name="Mattarelli P."/>
            <person name="Modesto M."/>
            <person name="Bonetti A."/>
            <person name="Puglisi E."/>
            <person name="Morelli L."/>
        </authorList>
    </citation>
    <scope>NUCLEOTIDE SEQUENCE [LARGE SCALE GENOMIC DNA]</scope>
    <source>
        <strain evidence="8">TRED</strain>
    </source>
</reference>
<dbReference type="PROSITE" id="PS51620">
    <property type="entry name" value="SAM_TRM61"/>
    <property type="match status" value="1"/>
</dbReference>
<dbReference type="InterPro" id="IPR049470">
    <property type="entry name" value="TRM61_C"/>
</dbReference>
<keyword evidence="1 7" id="KW-0489">Methyltransferase</keyword>
<dbReference type="GO" id="GO:0031515">
    <property type="term" value="C:tRNA (m1A) methyltransferase complex"/>
    <property type="evidence" value="ECO:0007669"/>
    <property type="project" value="InterPro"/>
</dbReference>
<dbReference type="Gene3D" id="3.10.330.20">
    <property type="match status" value="1"/>
</dbReference>
<name>A0A2M9HSW7_9BIFI</name>
<dbReference type="AlphaFoldDB" id="A0A2M9HSW7"/>
<dbReference type="InterPro" id="IPR029063">
    <property type="entry name" value="SAM-dependent_MTases_sf"/>
</dbReference>
<evidence type="ECO:0000256" key="4">
    <source>
        <dbReference type="ARBA" id="ARBA00022694"/>
    </source>
</evidence>
<evidence type="ECO:0000259" key="6">
    <source>
        <dbReference type="Pfam" id="PF08704"/>
    </source>
</evidence>
<dbReference type="CDD" id="cd02440">
    <property type="entry name" value="AdoMet_MTases"/>
    <property type="match status" value="1"/>
</dbReference>
<evidence type="ECO:0000256" key="3">
    <source>
        <dbReference type="ARBA" id="ARBA00022691"/>
    </source>
</evidence>
<gene>
    <name evidence="7" type="ORF">CUU80_01865</name>
</gene>
<dbReference type="Proteomes" id="UP000228755">
    <property type="component" value="Unassembled WGS sequence"/>
</dbReference>
<protein>
    <submittedName>
        <fullName evidence="7">Methyltransferase</fullName>
    </submittedName>
</protein>
<evidence type="ECO:0000313" key="8">
    <source>
        <dbReference type="Proteomes" id="UP000228755"/>
    </source>
</evidence>
<dbReference type="Pfam" id="PF08704">
    <property type="entry name" value="GCD14"/>
    <property type="match status" value="1"/>
</dbReference>
<dbReference type="GO" id="GO:0030488">
    <property type="term" value="P:tRNA methylation"/>
    <property type="evidence" value="ECO:0007669"/>
    <property type="project" value="InterPro"/>
</dbReference>
<dbReference type="RefSeq" id="WP_100495678.1">
    <property type="nucleotide sequence ID" value="NZ_PGLQ01000001.1"/>
</dbReference>
<organism evidence="7 8">
    <name type="scientific">Bifidobacterium scaligerum</name>
    <dbReference type="NCBI Taxonomy" id="2052656"/>
    <lineage>
        <taxon>Bacteria</taxon>
        <taxon>Bacillati</taxon>
        <taxon>Actinomycetota</taxon>
        <taxon>Actinomycetes</taxon>
        <taxon>Bifidobacteriales</taxon>
        <taxon>Bifidobacteriaceae</taxon>
        <taxon>Bifidobacterium</taxon>
    </lineage>
</organism>
<evidence type="ECO:0000256" key="1">
    <source>
        <dbReference type="ARBA" id="ARBA00022603"/>
    </source>
</evidence>
<dbReference type="Pfam" id="PF14801">
    <property type="entry name" value="TrmI-like_N"/>
    <property type="match status" value="1"/>
</dbReference>
<dbReference type="PANTHER" id="PTHR12133">
    <property type="entry name" value="TRNA (ADENINE(58)-N(1))-METHYLTRANSFERASE"/>
    <property type="match status" value="1"/>
</dbReference>
<sequence length="374" mass="41908">MNPRRGAFVAGEKVQFTDRKGKKITDQLVPGGSTQTEHGLILHDDVIGAVEGTVITTVHAKREAQINQVYPEKDKNKPWKSSRAIGGWEYAAMRPRLADYVLSMPRGAQIMYPKDIAQVIQLGDIRSGLRVLESGAGSGAMSLNLLDAVGESGHLTTIELRSEFARVAEANATLYYGEKPAWWRLLTGDFDSVAAGLPEHWFDRVMLDMLDPWNRLEQAYRVIAPGGVLVCYVTTTTQMSRLAEALRADGCWTEPQIQETLERTWKAQGLAVRPDHQMIGHTGFLVISRAMAPGFAALKKRERYSKDTVTDVDELTDEQREARLEELELRDISDHKLRKVLRDLDRQVHELGEIGESEESEKCQNPENIEQSAD</sequence>
<keyword evidence="4" id="KW-0819">tRNA processing</keyword>
<dbReference type="EMBL" id="PGLQ01000001">
    <property type="protein sequence ID" value="PJM79907.1"/>
    <property type="molecule type" value="Genomic_DNA"/>
</dbReference>
<proteinExistence type="predicted"/>
<comment type="caution">
    <text evidence="7">The sequence shown here is derived from an EMBL/GenBank/DDBJ whole genome shotgun (WGS) entry which is preliminary data.</text>
</comment>
<dbReference type="OrthoDB" id="9781391at2"/>
<dbReference type="GO" id="GO:0160107">
    <property type="term" value="F:tRNA (adenine(58)-N1)-methyltransferase activity"/>
    <property type="evidence" value="ECO:0007669"/>
    <property type="project" value="InterPro"/>
</dbReference>
<feature type="domain" description="tRNA (adenine(58)-N(1))-methyltransferase catalytic subunit TRM61 C-terminal" evidence="6">
    <location>
        <begin position="100"/>
        <end position="268"/>
    </location>
</feature>
<evidence type="ECO:0000256" key="5">
    <source>
        <dbReference type="SAM" id="MobiDB-lite"/>
    </source>
</evidence>
<keyword evidence="8" id="KW-1185">Reference proteome</keyword>
<evidence type="ECO:0000256" key="2">
    <source>
        <dbReference type="ARBA" id="ARBA00022679"/>
    </source>
</evidence>
<keyword evidence="2 7" id="KW-0808">Transferase</keyword>
<feature type="region of interest" description="Disordered" evidence="5">
    <location>
        <begin position="351"/>
        <end position="374"/>
    </location>
</feature>
<evidence type="ECO:0000313" key="7">
    <source>
        <dbReference type="EMBL" id="PJM79907.1"/>
    </source>
</evidence>
<dbReference type="Gene3D" id="3.40.50.150">
    <property type="entry name" value="Vaccinia Virus protein VP39"/>
    <property type="match status" value="1"/>
</dbReference>
<dbReference type="SUPFAM" id="SSF53335">
    <property type="entry name" value="S-adenosyl-L-methionine-dependent methyltransferases"/>
    <property type="match status" value="1"/>
</dbReference>
<feature type="compositionally biased region" description="Polar residues" evidence="5">
    <location>
        <begin position="363"/>
        <end position="374"/>
    </location>
</feature>